<feature type="domain" description="Pirin N-terminal" evidence="3">
    <location>
        <begin position="67"/>
        <end position="142"/>
    </location>
</feature>
<evidence type="ECO:0000256" key="1">
    <source>
        <dbReference type="ARBA" id="ARBA00008416"/>
    </source>
</evidence>
<dbReference type="InterPro" id="IPR012093">
    <property type="entry name" value="Pirin"/>
</dbReference>
<dbReference type="Pfam" id="PF02678">
    <property type="entry name" value="Pirin"/>
    <property type="match status" value="1"/>
</dbReference>
<dbReference type="InterPro" id="IPR014710">
    <property type="entry name" value="RmlC-like_jellyroll"/>
</dbReference>
<dbReference type="OrthoDB" id="198735at2759"/>
<protein>
    <recommendedName>
        <fullName evidence="7">Pirin N-terminal domain-containing protein</fullName>
    </recommendedName>
</protein>
<reference evidence="5 6" key="1">
    <citation type="journal article" date="2019" name="PLoS Genet.">
        <title>Convergent evolution of linked mating-type loci in basidiomycete fungi.</title>
        <authorList>
            <person name="Sun S."/>
            <person name="Coelho M.A."/>
            <person name="Heitman J."/>
            <person name="Nowrousian M."/>
        </authorList>
    </citation>
    <scope>NUCLEOTIDE SEQUENCE [LARGE SCALE GENOMIC DNA]</scope>
    <source>
        <strain evidence="5 6">CBS 4282</strain>
    </source>
</reference>
<accession>A0A7D8Z532</accession>
<proteinExistence type="inferred from homology"/>
<evidence type="ECO:0000256" key="2">
    <source>
        <dbReference type="RuleBase" id="RU003457"/>
    </source>
</evidence>
<dbReference type="InterPro" id="IPR011051">
    <property type="entry name" value="RmlC_Cupin_sf"/>
</dbReference>
<dbReference type="PANTHER" id="PTHR13903">
    <property type="entry name" value="PIRIN-RELATED"/>
    <property type="match status" value="1"/>
</dbReference>
<dbReference type="InterPro" id="IPR003829">
    <property type="entry name" value="Pirin_N_dom"/>
</dbReference>
<evidence type="ECO:0000259" key="4">
    <source>
        <dbReference type="Pfam" id="PF05726"/>
    </source>
</evidence>
<dbReference type="InterPro" id="IPR008778">
    <property type="entry name" value="Pirin_C_dom"/>
</dbReference>
<dbReference type="PANTHER" id="PTHR13903:SF8">
    <property type="entry name" value="PIRIN"/>
    <property type="match status" value="1"/>
</dbReference>
<evidence type="ECO:0008006" key="7">
    <source>
        <dbReference type="Google" id="ProtNLM"/>
    </source>
</evidence>
<dbReference type="Gene3D" id="2.60.120.10">
    <property type="entry name" value="Jelly Rolls"/>
    <property type="match status" value="2"/>
</dbReference>
<keyword evidence="6" id="KW-1185">Reference proteome</keyword>
<dbReference type="Proteomes" id="UP000473826">
    <property type="component" value="Unassembled WGS sequence"/>
</dbReference>
<name>A0A7D8Z532_VANHU</name>
<comment type="caution">
    <text evidence="5">The sequence shown here is derived from an EMBL/GenBank/DDBJ whole genome shotgun (WGS) entry which is preliminary data.</text>
</comment>
<comment type="similarity">
    <text evidence="1 2">Belongs to the pirin family.</text>
</comment>
<evidence type="ECO:0000313" key="5">
    <source>
        <dbReference type="EMBL" id="TXT11180.1"/>
    </source>
</evidence>
<sequence>MSSIAKSLGKVVDLGAPWRGVGPFIFAVFHRDDYPAGNAQLGPVTGTAGHHIGSDFGHPSGWNMYHGKTVPGFPAHPHKGFETISIVDKGLIDHHDSAGAGARYGPGDVQWVTAGNGISHSEMFPLVHEDKPNPLEMYQIWINLPAAKKSSPPDFVMMWSDSIPVVTKESTHGSAKVRVIAGSFDGVSAPKPPVNSYASDPAGDVAIYLVDLDARASVKLPVANNPKTKRLLYVHDRDRSDDAKVNVSGTWVDNKAGFEQSAESIATDRLTLTAGNAPVKVLVLQGVEIDEPVAKHGPFVMNTHKEIEEAFALYRKTEFGGWPWGSSAPVYPADKPRFAKFPDGHYEYPEGEPAAAKA</sequence>
<gene>
    <name evidence="5" type="ORF">VHUM_01931</name>
</gene>
<dbReference type="Pfam" id="PF05726">
    <property type="entry name" value="Pirin_C"/>
    <property type="match status" value="1"/>
</dbReference>
<dbReference type="AlphaFoldDB" id="A0A7D8Z532"/>
<dbReference type="SUPFAM" id="SSF51182">
    <property type="entry name" value="RmlC-like cupins"/>
    <property type="match status" value="1"/>
</dbReference>
<feature type="domain" description="Pirin C-terminal" evidence="4">
    <location>
        <begin position="266"/>
        <end position="320"/>
    </location>
</feature>
<evidence type="ECO:0000259" key="3">
    <source>
        <dbReference type="Pfam" id="PF02678"/>
    </source>
</evidence>
<organism evidence="5 6">
    <name type="scientific">Vanrija humicola</name>
    <name type="common">Yeast</name>
    <name type="synonym">Cryptococcus humicola</name>
    <dbReference type="NCBI Taxonomy" id="5417"/>
    <lineage>
        <taxon>Eukaryota</taxon>
        <taxon>Fungi</taxon>
        <taxon>Dikarya</taxon>
        <taxon>Basidiomycota</taxon>
        <taxon>Agaricomycotina</taxon>
        <taxon>Tremellomycetes</taxon>
        <taxon>Trichosporonales</taxon>
        <taxon>Trichosporonaceae</taxon>
        <taxon>Vanrija</taxon>
    </lineage>
</organism>
<dbReference type="EMBL" id="QKWK01000004">
    <property type="protein sequence ID" value="TXT11180.1"/>
    <property type="molecule type" value="Genomic_DNA"/>
</dbReference>
<evidence type="ECO:0000313" key="6">
    <source>
        <dbReference type="Proteomes" id="UP000473826"/>
    </source>
</evidence>